<dbReference type="Pfam" id="PF05354">
    <property type="entry name" value="Phage_attach"/>
    <property type="match status" value="1"/>
</dbReference>
<dbReference type="Proteomes" id="UP000231259">
    <property type="component" value="Unassembled WGS sequence"/>
</dbReference>
<dbReference type="EMBL" id="AWWI01000116">
    <property type="protein sequence ID" value="PIL19024.1"/>
    <property type="molecule type" value="Genomic_DNA"/>
</dbReference>
<evidence type="ECO:0000313" key="1">
    <source>
        <dbReference type="EMBL" id="PIL19024.1"/>
    </source>
</evidence>
<comment type="caution">
    <text evidence="1">The sequence shown here is derived from an EMBL/GenBank/DDBJ whole genome shotgun (WGS) entry which is preliminary data.</text>
</comment>
<keyword evidence="2" id="KW-1185">Reference proteome</keyword>
<dbReference type="OrthoDB" id="8410231at2"/>
<dbReference type="InterPro" id="IPR008018">
    <property type="entry name" value="Phage_tail_attach_FII"/>
</dbReference>
<proteinExistence type="predicted"/>
<accession>A0A2G8RBS4</accession>
<evidence type="ECO:0000313" key="2">
    <source>
        <dbReference type="Proteomes" id="UP000231259"/>
    </source>
</evidence>
<protein>
    <submittedName>
        <fullName evidence="1">Uncharacterized protein</fullName>
    </submittedName>
</protein>
<organism evidence="1 2">
    <name type="scientific">Puniceibacterium antarcticum</name>
    <dbReference type="NCBI Taxonomy" id="1206336"/>
    <lineage>
        <taxon>Bacteria</taxon>
        <taxon>Pseudomonadati</taxon>
        <taxon>Pseudomonadota</taxon>
        <taxon>Alphaproteobacteria</taxon>
        <taxon>Rhodobacterales</taxon>
        <taxon>Paracoccaceae</taxon>
        <taxon>Puniceibacterium</taxon>
    </lineage>
</organism>
<dbReference type="AlphaFoldDB" id="A0A2G8RBS4"/>
<reference evidence="1 2" key="1">
    <citation type="submission" date="2013-09" db="EMBL/GenBank/DDBJ databases">
        <title>Genome sequencing of Phaeobacter antarcticus sp. nov. SM1211.</title>
        <authorList>
            <person name="Zhang X.-Y."/>
            <person name="Liu C."/>
            <person name="Chen X.-L."/>
            <person name="Xie B.-B."/>
            <person name="Qin Q.-L."/>
            <person name="Rong J.-C."/>
            <person name="Zhang Y.-Z."/>
        </authorList>
    </citation>
    <scope>NUCLEOTIDE SEQUENCE [LARGE SCALE GENOMIC DNA]</scope>
    <source>
        <strain evidence="1 2">SM1211</strain>
    </source>
</reference>
<dbReference type="RefSeq" id="WP_099911915.1">
    <property type="nucleotide sequence ID" value="NZ_AWWI01000116.1"/>
</dbReference>
<sequence>MTAFDLATDTLFNDPNLAVDALLRLGGIGPAQAIRVIRAMPDRFANFGDGRFVVDTVLLNIRLLDAAELSAGDTVEIAGQLHEISGTPTRDTNRLFWLAEARAL</sequence>
<dbReference type="GO" id="GO:0019068">
    <property type="term" value="P:virion assembly"/>
    <property type="evidence" value="ECO:0007669"/>
    <property type="project" value="InterPro"/>
</dbReference>
<gene>
    <name evidence="1" type="ORF">P775_16815</name>
</gene>
<name>A0A2G8RBS4_9RHOB</name>